<evidence type="ECO:0000313" key="13">
    <source>
        <dbReference type="Proteomes" id="UP000770717"/>
    </source>
</evidence>
<keyword evidence="6" id="KW-0472">Membrane</keyword>
<comment type="subcellular location">
    <subcellularLocation>
        <location evidence="2">Cytoplasm</location>
        <location evidence="2">Perinuclear region</location>
    </subcellularLocation>
    <subcellularLocation>
        <location evidence="1">Endomembrane system</location>
    </subcellularLocation>
</comment>
<dbReference type="InterPro" id="IPR000727">
    <property type="entry name" value="T_SNARE_dom"/>
</dbReference>
<dbReference type="OrthoDB" id="10009801at2759"/>
<evidence type="ECO:0000256" key="1">
    <source>
        <dbReference type="ARBA" id="ARBA00004308"/>
    </source>
</evidence>
<evidence type="ECO:0000256" key="3">
    <source>
        <dbReference type="ARBA" id="ARBA00022490"/>
    </source>
</evidence>
<dbReference type="Proteomes" id="UP000770717">
    <property type="component" value="Unassembled WGS sequence"/>
</dbReference>
<organism evidence="12 13">
    <name type="scientific">Eleutherodactylus coqui</name>
    <name type="common">Puerto Rican coqui</name>
    <dbReference type="NCBI Taxonomy" id="57060"/>
    <lineage>
        <taxon>Eukaryota</taxon>
        <taxon>Metazoa</taxon>
        <taxon>Chordata</taxon>
        <taxon>Craniata</taxon>
        <taxon>Vertebrata</taxon>
        <taxon>Euteleostomi</taxon>
        <taxon>Amphibia</taxon>
        <taxon>Batrachia</taxon>
        <taxon>Anura</taxon>
        <taxon>Neobatrachia</taxon>
        <taxon>Hyloidea</taxon>
        <taxon>Eleutherodactylidae</taxon>
        <taxon>Eleutherodactylinae</taxon>
        <taxon>Eleutherodactylus</taxon>
        <taxon>Eleutherodactylus</taxon>
    </lineage>
</organism>
<name>A0A8J6FVI4_ELECQ</name>
<dbReference type="FunFam" id="2.30.29.30:FF:000269">
    <property type="entry name" value="Synaptosomal-associated protein 47"/>
    <property type="match status" value="1"/>
</dbReference>
<gene>
    <name evidence="12" type="ORF">GDO78_002171</name>
</gene>
<dbReference type="GO" id="GO:0012505">
    <property type="term" value="C:endomembrane system"/>
    <property type="evidence" value="ECO:0007669"/>
    <property type="project" value="UniProtKB-SubCell"/>
</dbReference>
<reference evidence="12" key="1">
    <citation type="thesis" date="2020" institute="ProQuest LLC" country="789 East Eisenhower Parkway, Ann Arbor, MI, USA">
        <title>Comparative Genomics and Chromosome Evolution.</title>
        <authorList>
            <person name="Mudd A.B."/>
        </authorList>
    </citation>
    <scope>NUCLEOTIDE SEQUENCE</scope>
    <source>
        <strain evidence="12">HN-11 Male</strain>
        <tissue evidence="12">Kidney and liver</tissue>
    </source>
</reference>
<evidence type="ECO:0000256" key="7">
    <source>
        <dbReference type="ARBA" id="ARBA00024354"/>
    </source>
</evidence>
<dbReference type="GO" id="GO:0048471">
    <property type="term" value="C:perinuclear region of cytoplasm"/>
    <property type="evidence" value="ECO:0007669"/>
    <property type="project" value="UniProtKB-SubCell"/>
</dbReference>
<dbReference type="PROSITE" id="PS50192">
    <property type="entry name" value="T_SNARE"/>
    <property type="match status" value="1"/>
</dbReference>
<keyword evidence="5 10" id="KW-0175">Coiled coil</keyword>
<evidence type="ECO:0000256" key="4">
    <source>
        <dbReference type="ARBA" id="ARBA00022737"/>
    </source>
</evidence>
<dbReference type="GO" id="GO:0005484">
    <property type="term" value="F:SNAP receptor activity"/>
    <property type="evidence" value="ECO:0007669"/>
    <property type="project" value="TreeGrafter"/>
</dbReference>
<dbReference type="SUPFAM" id="SSF58038">
    <property type="entry name" value="SNARE fusion complex"/>
    <property type="match status" value="2"/>
</dbReference>
<evidence type="ECO:0000256" key="9">
    <source>
        <dbReference type="ARBA" id="ARBA00032027"/>
    </source>
</evidence>
<dbReference type="CDD" id="cd15888">
    <property type="entry name" value="SNARE_SNAP47N"/>
    <property type="match status" value="1"/>
</dbReference>
<dbReference type="InterPro" id="IPR011993">
    <property type="entry name" value="PH-like_dom_sf"/>
</dbReference>
<keyword evidence="4" id="KW-0677">Repeat</keyword>
<keyword evidence="13" id="KW-1185">Reference proteome</keyword>
<evidence type="ECO:0000313" key="12">
    <source>
        <dbReference type="EMBL" id="KAG9494683.1"/>
    </source>
</evidence>
<feature type="coiled-coil region" evidence="10">
    <location>
        <begin position="339"/>
        <end position="380"/>
    </location>
</feature>
<comment type="similarity">
    <text evidence="7">Belongs to the SVAP1 family.</text>
</comment>
<dbReference type="GO" id="GO:0098793">
    <property type="term" value="C:presynapse"/>
    <property type="evidence" value="ECO:0007669"/>
    <property type="project" value="GOC"/>
</dbReference>
<dbReference type="Gene3D" id="1.20.5.110">
    <property type="match status" value="2"/>
</dbReference>
<keyword evidence="3" id="KW-0963">Cytoplasm</keyword>
<evidence type="ECO:0000256" key="2">
    <source>
        <dbReference type="ARBA" id="ARBA00004556"/>
    </source>
</evidence>
<dbReference type="GO" id="GO:0031201">
    <property type="term" value="C:SNARE complex"/>
    <property type="evidence" value="ECO:0007669"/>
    <property type="project" value="TreeGrafter"/>
</dbReference>
<dbReference type="AlphaFoldDB" id="A0A8J6FVI4"/>
<dbReference type="PANTHER" id="PTHR19305">
    <property type="entry name" value="SYNAPTOSOMAL ASSOCIATED PROTEIN"/>
    <property type="match status" value="1"/>
</dbReference>
<dbReference type="Gene3D" id="2.30.29.30">
    <property type="entry name" value="Pleckstrin-homology domain (PH domain)/Phosphotyrosine-binding domain (PTB)"/>
    <property type="match status" value="1"/>
</dbReference>
<evidence type="ECO:0000256" key="8">
    <source>
        <dbReference type="ARBA" id="ARBA00024443"/>
    </source>
</evidence>
<dbReference type="GO" id="GO:0005886">
    <property type="term" value="C:plasma membrane"/>
    <property type="evidence" value="ECO:0007669"/>
    <property type="project" value="TreeGrafter"/>
</dbReference>
<evidence type="ECO:0000259" key="11">
    <source>
        <dbReference type="PROSITE" id="PS50192"/>
    </source>
</evidence>
<comment type="caution">
    <text evidence="12">The sequence shown here is derived from an EMBL/GenBank/DDBJ whole genome shotgun (WGS) entry which is preliminary data.</text>
</comment>
<evidence type="ECO:0000256" key="6">
    <source>
        <dbReference type="ARBA" id="ARBA00023136"/>
    </source>
</evidence>
<proteinExistence type="inferred from homology"/>
<dbReference type="PANTHER" id="PTHR19305:SF1">
    <property type="entry name" value="SYNAPTOSOMAL-ASSOCIATED PROTEIN 47"/>
    <property type="match status" value="1"/>
</dbReference>
<dbReference type="FunFam" id="1.20.5.110:FF:000052">
    <property type="entry name" value="synaptosomal-associated protein 47"/>
    <property type="match status" value="1"/>
</dbReference>
<accession>A0A8J6FVI4</accession>
<sequence>MSQDPAVQSWTCSYYLSSEKQWRPGRLSLTATHLRFQEGNADDFLVRFPLSCINEIKKESSSYIFSSITVLEQGGAKHWFSSLAPSRNAVFTVLEHFWRERLLSSEGKVTSKTSKGKELIGIVSGSQRRLEDTTRVLHHQGEQFDNIMSGLNKIEGDLATADRMLSVLESPSWWPFSGNPWKRPSSKEVQATGQNRGKDGVITIIPVVFSRHPDVNLRPGHLTLLLSALEISDCDLRTLHRYERQDVDDIRVVSGHEMSVRQRFIGKPDIAYTVISAKLPDVLPLLEMQYNKKVEFMGEAAMFSDKMRLSPSDRSPGWQKDSWLLDTIVTSRPCRAGEAEVLTQEQEVTNAEAQELRKVLTKLKAIALEAEGELERQDEALDEITGSADRAILSISKQTRRMRKLL</sequence>
<dbReference type="GO" id="GO:0016082">
    <property type="term" value="P:synaptic vesicle priming"/>
    <property type="evidence" value="ECO:0007669"/>
    <property type="project" value="TreeGrafter"/>
</dbReference>
<protein>
    <recommendedName>
        <fullName evidence="8">Synaptosomal-associated protein 47</fullName>
    </recommendedName>
    <alternativeName>
        <fullName evidence="9">Synaptosomal-associated 47 kDa protein</fullName>
    </alternativeName>
</protein>
<dbReference type="EMBL" id="WNTK01000001">
    <property type="protein sequence ID" value="KAG9494683.1"/>
    <property type="molecule type" value="Genomic_DNA"/>
</dbReference>
<dbReference type="GO" id="GO:0031629">
    <property type="term" value="P:synaptic vesicle fusion to presynaptic active zone membrane"/>
    <property type="evidence" value="ECO:0007669"/>
    <property type="project" value="TreeGrafter"/>
</dbReference>
<feature type="domain" description="T-SNARE coiled-coil homology" evidence="11">
    <location>
        <begin position="343"/>
        <end position="405"/>
    </location>
</feature>
<dbReference type="GO" id="GO:0019905">
    <property type="term" value="F:syntaxin binding"/>
    <property type="evidence" value="ECO:0007669"/>
    <property type="project" value="TreeGrafter"/>
</dbReference>
<evidence type="ECO:0000256" key="5">
    <source>
        <dbReference type="ARBA" id="ARBA00023054"/>
    </source>
</evidence>
<evidence type="ECO:0000256" key="10">
    <source>
        <dbReference type="SAM" id="Coils"/>
    </source>
</evidence>